<evidence type="ECO:0000313" key="3">
    <source>
        <dbReference type="Proteomes" id="UP000002630"/>
    </source>
</evidence>
<dbReference type="Proteomes" id="UP000002630">
    <property type="component" value="Unassembled WGS sequence"/>
</dbReference>
<feature type="compositionally biased region" description="Basic residues" evidence="1">
    <location>
        <begin position="460"/>
        <end position="471"/>
    </location>
</feature>
<name>D7G4P4_ECTSI</name>
<keyword evidence="3" id="KW-1185">Reference proteome</keyword>
<dbReference type="InParanoid" id="D7G4P4"/>
<protein>
    <submittedName>
        <fullName evidence="2">Myosin-like antigen</fullName>
    </submittedName>
</protein>
<feature type="region of interest" description="Disordered" evidence="1">
    <location>
        <begin position="458"/>
        <end position="558"/>
    </location>
</feature>
<dbReference type="OrthoDB" id="195763at2759"/>
<reference evidence="2 3" key="1">
    <citation type="journal article" date="2010" name="Nature">
        <title>The Ectocarpus genome and the independent evolution of multicellularity in brown algae.</title>
        <authorList>
            <person name="Cock J.M."/>
            <person name="Sterck L."/>
            <person name="Rouze P."/>
            <person name="Scornet D."/>
            <person name="Allen A.E."/>
            <person name="Amoutzias G."/>
            <person name="Anthouard V."/>
            <person name="Artiguenave F."/>
            <person name="Aury J.M."/>
            <person name="Badger J.H."/>
            <person name="Beszteri B."/>
            <person name="Billiau K."/>
            <person name="Bonnet E."/>
            <person name="Bothwell J.H."/>
            <person name="Bowler C."/>
            <person name="Boyen C."/>
            <person name="Brownlee C."/>
            <person name="Carrano C.J."/>
            <person name="Charrier B."/>
            <person name="Cho G.Y."/>
            <person name="Coelho S.M."/>
            <person name="Collen J."/>
            <person name="Corre E."/>
            <person name="Da Silva C."/>
            <person name="Delage L."/>
            <person name="Delaroque N."/>
            <person name="Dittami S.M."/>
            <person name="Doulbeau S."/>
            <person name="Elias M."/>
            <person name="Farnham G."/>
            <person name="Gachon C.M."/>
            <person name="Gschloessl B."/>
            <person name="Heesch S."/>
            <person name="Jabbari K."/>
            <person name="Jubin C."/>
            <person name="Kawai H."/>
            <person name="Kimura K."/>
            <person name="Kloareg B."/>
            <person name="Kupper F.C."/>
            <person name="Lang D."/>
            <person name="Le Bail A."/>
            <person name="Leblanc C."/>
            <person name="Lerouge P."/>
            <person name="Lohr M."/>
            <person name="Lopez P.J."/>
            <person name="Martens C."/>
            <person name="Maumus F."/>
            <person name="Michel G."/>
            <person name="Miranda-Saavedra D."/>
            <person name="Morales J."/>
            <person name="Moreau H."/>
            <person name="Motomura T."/>
            <person name="Nagasato C."/>
            <person name="Napoli C.A."/>
            <person name="Nelson D.R."/>
            <person name="Nyvall-Collen P."/>
            <person name="Peters A.F."/>
            <person name="Pommier C."/>
            <person name="Potin P."/>
            <person name="Poulain J."/>
            <person name="Quesneville H."/>
            <person name="Read B."/>
            <person name="Rensing S.A."/>
            <person name="Ritter A."/>
            <person name="Rousvoal S."/>
            <person name="Samanta M."/>
            <person name="Samson G."/>
            <person name="Schroeder D.C."/>
            <person name="Segurens B."/>
            <person name="Strittmatter M."/>
            <person name="Tonon T."/>
            <person name="Tregear J.W."/>
            <person name="Valentin K."/>
            <person name="von Dassow P."/>
            <person name="Yamagishi T."/>
            <person name="Van de Peer Y."/>
            <person name="Wincker P."/>
        </authorList>
    </citation>
    <scope>NUCLEOTIDE SEQUENCE [LARGE SCALE GENOMIC DNA]</scope>
    <source>
        <strain evidence="3">Ec32 / CCAP1310/4</strain>
    </source>
</reference>
<feature type="compositionally biased region" description="Basic and acidic residues" evidence="1">
    <location>
        <begin position="472"/>
        <end position="484"/>
    </location>
</feature>
<feature type="compositionally biased region" description="Low complexity" evidence="1">
    <location>
        <begin position="535"/>
        <end position="545"/>
    </location>
</feature>
<dbReference type="EMBL" id="FN649760">
    <property type="protein sequence ID" value="CBJ33731.1"/>
    <property type="molecule type" value="Genomic_DNA"/>
</dbReference>
<feature type="compositionally biased region" description="Basic residues" evidence="1">
    <location>
        <begin position="510"/>
        <end position="525"/>
    </location>
</feature>
<sequence length="558" mass="62309">MQDKSASTMVVESMQETLIEQAKVQEENFQSSQDELKASMEKSLERRLSRFNQEMALLGTRVEEVATTAATSSDKINKEITAVRQSARELSGEVDKLQTLVQKNHTEFDSHVMSSRAFIKMAADQQASLGKTSTKLVKDIDHFKAENGDRMTSLERSNVSVVTTMRRLQRSLDALATKEGRWDRLEVQTKRHVQVLGGHLADLEGAATCAEPFSLGPAMQKHVSAVSQMVAKIVATRADYEVTRQAVNRKNPGEDSDWDRKVEELRIRFMNKFVSDVVQVASKLRPLPDRPVEEVRETFATKLELSMKLAISKYKPIQAGATILGKVHLLPSCMACDRPFIDNPGPGDPRSVVQDHRGERERSRERALERGGGSPSGGSRGQWNGGGRDRSPHKYVMRSGFKMRQSASEGGGLVAHPRAAGGGEESLEDILGGGKRLVFGNAHSSSVNLPRFLTCGGSRFRGHHRGGRGPRRGKEQRRQAECGRRPPGPDQRSGFRPEAFYRGFSGRCSPTRKRRRTYHLQRSRRSQGMGRGWHQRQQARWGAQRRSGRRGRVPRIPG</sequence>
<feature type="compositionally biased region" description="Basic and acidic residues" evidence="1">
    <location>
        <begin position="353"/>
        <end position="369"/>
    </location>
</feature>
<accession>D7G4P4</accession>
<feature type="region of interest" description="Disordered" evidence="1">
    <location>
        <begin position="340"/>
        <end position="426"/>
    </location>
</feature>
<organism evidence="2 3">
    <name type="scientific">Ectocarpus siliculosus</name>
    <name type="common">Brown alga</name>
    <name type="synonym">Conferva siliculosa</name>
    <dbReference type="NCBI Taxonomy" id="2880"/>
    <lineage>
        <taxon>Eukaryota</taxon>
        <taxon>Sar</taxon>
        <taxon>Stramenopiles</taxon>
        <taxon>Ochrophyta</taxon>
        <taxon>PX clade</taxon>
        <taxon>Phaeophyceae</taxon>
        <taxon>Ectocarpales</taxon>
        <taxon>Ectocarpaceae</taxon>
        <taxon>Ectocarpus</taxon>
    </lineage>
</organism>
<proteinExistence type="predicted"/>
<dbReference type="AlphaFoldDB" id="D7G4P4"/>
<feature type="compositionally biased region" description="Gly residues" evidence="1">
    <location>
        <begin position="370"/>
        <end position="386"/>
    </location>
</feature>
<evidence type="ECO:0000256" key="1">
    <source>
        <dbReference type="SAM" id="MobiDB-lite"/>
    </source>
</evidence>
<evidence type="ECO:0000313" key="2">
    <source>
        <dbReference type="EMBL" id="CBJ33731.1"/>
    </source>
</evidence>
<feature type="compositionally biased region" description="Basic residues" evidence="1">
    <location>
        <begin position="546"/>
        <end position="558"/>
    </location>
</feature>
<gene>
    <name evidence="2" type="ORF">Esi_0577_0003</name>
</gene>